<accession>A0ABS8WUJ2</accession>
<protein>
    <submittedName>
        <fullName evidence="1">Uncharacterized protein</fullName>
    </submittedName>
</protein>
<reference evidence="1 2" key="1">
    <citation type="journal article" date="2021" name="BMC Genomics">
        <title>Datura genome reveals duplications of psychoactive alkaloid biosynthetic genes and high mutation rate following tissue culture.</title>
        <authorList>
            <person name="Rajewski A."/>
            <person name="Carter-House D."/>
            <person name="Stajich J."/>
            <person name="Litt A."/>
        </authorList>
    </citation>
    <scope>NUCLEOTIDE SEQUENCE [LARGE SCALE GENOMIC DNA]</scope>
    <source>
        <strain evidence="1">AR-01</strain>
    </source>
</reference>
<sequence>VVEPHGLTWFNIHKKAKYAPKNWIDEGRLSLKFLTIRDKLRELGGGYIFAKTEECNLTL</sequence>
<keyword evidence="2" id="KW-1185">Reference proteome</keyword>
<organism evidence="1 2">
    <name type="scientific">Datura stramonium</name>
    <name type="common">Jimsonweed</name>
    <name type="synonym">Common thornapple</name>
    <dbReference type="NCBI Taxonomy" id="4076"/>
    <lineage>
        <taxon>Eukaryota</taxon>
        <taxon>Viridiplantae</taxon>
        <taxon>Streptophyta</taxon>
        <taxon>Embryophyta</taxon>
        <taxon>Tracheophyta</taxon>
        <taxon>Spermatophyta</taxon>
        <taxon>Magnoliopsida</taxon>
        <taxon>eudicotyledons</taxon>
        <taxon>Gunneridae</taxon>
        <taxon>Pentapetalae</taxon>
        <taxon>asterids</taxon>
        <taxon>lamiids</taxon>
        <taxon>Solanales</taxon>
        <taxon>Solanaceae</taxon>
        <taxon>Solanoideae</taxon>
        <taxon>Datureae</taxon>
        <taxon>Datura</taxon>
    </lineage>
</organism>
<gene>
    <name evidence="1" type="ORF">HAX54_007139</name>
</gene>
<comment type="caution">
    <text evidence="1">The sequence shown here is derived from an EMBL/GenBank/DDBJ whole genome shotgun (WGS) entry which is preliminary data.</text>
</comment>
<evidence type="ECO:0000313" key="2">
    <source>
        <dbReference type="Proteomes" id="UP000823775"/>
    </source>
</evidence>
<evidence type="ECO:0000313" key="1">
    <source>
        <dbReference type="EMBL" id="MCE3216612.1"/>
    </source>
</evidence>
<name>A0ABS8WUJ2_DATST</name>
<feature type="non-terminal residue" evidence="1">
    <location>
        <position position="1"/>
    </location>
</feature>
<feature type="non-terminal residue" evidence="1">
    <location>
        <position position="59"/>
    </location>
</feature>
<dbReference type="EMBL" id="JACEIK010013655">
    <property type="protein sequence ID" value="MCE3216612.1"/>
    <property type="molecule type" value="Genomic_DNA"/>
</dbReference>
<dbReference type="Proteomes" id="UP000823775">
    <property type="component" value="Unassembled WGS sequence"/>
</dbReference>
<proteinExistence type="predicted"/>